<evidence type="ECO:0000313" key="14">
    <source>
        <dbReference type="Proteomes" id="UP000192223"/>
    </source>
</evidence>
<dbReference type="RefSeq" id="XP_025832585.1">
    <property type="nucleotide sequence ID" value="XM_025976800.1"/>
</dbReference>
<keyword evidence="4" id="KW-0645">Protease</keyword>
<evidence type="ECO:0000256" key="3">
    <source>
        <dbReference type="ARBA" id="ARBA00022645"/>
    </source>
</evidence>
<dbReference type="Pfam" id="PF00246">
    <property type="entry name" value="Peptidase_M14"/>
    <property type="match status" value="1"/>
</dbReference>
<protein>
    <submittedName>
        <fullName evidence="15">Carboxypeptidase B-like</fullName>
    </submittedName>
</protein>
<keyword evidence="5" id="KW-0479">Metal-binding</keyword>
<dbReference type="GO" id="GO:0005615">
    <property type="term" value="C:extracellular space"/>
    <property type="evidence" value="ECO:0007669"/>
    <property type="project" value="TreeGrafter"/>
</dbReference>
<keyword evidence="3" id="KW-0121">Carboxypeptidase</keyword>
<evidence type="ECO:0000256" key="2">
    <source>
        <dbReference type="ARBA" id="ARBA00005988"/>
    </source>
</evidence>
<dbReference type="GO" id="GO:0004181">
    <property type="term" value="F:metallocarboxypeptidase activity"/>
    <property type="evidence" value="ECO:0007669"/>
    <property type="project" value="InterPro"/>
</dbReference>
<comment type="cofactor">
    <cofactor evidence="1">
        <name>Zn(2+)</name>
        <dbReference type="ChEBI" id="CHEBI:29105"/>
    </cofactor>
</comment>
<dbReference type="GO" id="GO:0006508">
    <property type="term" value="P:proteolysis"/>
    <property type="evidence" value="ECO:0007669"/>
    <property type="project" value="UniProtKB-KW"/>
</dbReference>
<evidence type="ECO:0000259" key="13">
    <source>
        <dbReference type="PROSITE" id="PS52035"/>
    </source>
</evidence>
<dbReference type="OrthoDB" id="3626597at2759"/>
<keyword evidence="7" id="KW-0378">Hydrolase</keyword>
<evidence type="ECO:0000256" key="1">
    <source>
        <dbReference type="ARBA" id="ARBA00001947"/>
    </source>
</evidence>
<evidence type="ECO:0000256" key="10">
    <source>
        <dbReference type="ARBA" id="ARBA00023157"/>
    </source>
</evidence>
<dbReference type="InterPro" id="IPR036990">
    <property type="entry name" value="M14A-like_propep"/>
</dbReference>
<dbReference type="InParanoid" id="A0A7F5R9F9"/>
<keyword evidence="10" id="KW-1015">Disulfide bond</keyword>
<dbReference type="Pfam" id="PF02244">
    <property type="entry name" value="Propep_M14"/>
    <property type="match status" value="1"/>
</dbReference>
<feature type="active site" description="Proton donor/acceptor" evidence="11">
    <location>
        <position position="372"/>
    </location>
</feature>
<keyword evidence="14" id="KW-1185">Reference proteome</keyword>
<dbReference type="Gene3D" id="3.40.630.10">
    <property type="entry name" value="Zn peptidases"/>
    <property type="match status" value="1"/>
</dbReference>
<dbReference type="SMART" id="SM00631">
    <property type="entry name" value="Zn_pept"/>
    <property type="match status" value="1"/>
</dbReference>
<dbReference type="InterPro" id="IPR000834">
    <property type="entry name" value="Peptidase_M14"/>
</dbReference>
<dbReference type="PANTHER" id="PTHR11705:SF140">
    <property type="entry name" value="FI02848P-RELATED"/>
    <property type="match status" value="1"/>
</dbReference>
<keyword evidence="9" id="KW-0482">Metalloprotease</keyword>
<accession>A0A7F5R9F9</accession>
<dbReference type="FunFam" id="3.40.630.10:FF:000001">
    <property type="entry name" value="Carboxypeptidase B"/>
    <property type="match status" value="1"/>
</dbReference>
<dbReference type="PANTHER" id="PTHR11705">
    <property type="entry name" value="PROTEASE FAMILY M14 CARBOXYPEPTIDASE A,B"/>
    <property type="match status" value="1"/>
</dbReference>
<dbReference type="InterPro" id="IPR057246">
    <property type="entry name" value="CARBOXYPEPT_ZN_1"/>
</dbReference>
<dbReference type="PRINTS" id="PR00765">
    <property type="entry name" value="CRBOXYPTASEA"/>
</dbReference>
<feature type="domain" description="Peptidase M14" evidence="13">
    <location>
        <begin position="114"/>
        <end position="405"/>
    </location>
</feature>
<dbReference type="Gene3D" id="3.30.70.340">
    <property type="entry name" value="Metallocarboxypeptidase-like"/>
    <property type="match status" value="1"/>
</dbReference>
<dbReference type="FunCoup" id="A0A7F5R9F9">
    <property type="interactions" value="60"/>
</dbReference>
<dbReference type="PROSITE" id="PS00132">
    <property type="entry name" value="CARBOXYPEPT_ZN_1"/>
    <property type="match status" value="1"/>
</dbReference>
<dbReference type="SUPFAM" id="SSF53187">
    <property type="entry name" value="Zn-dependent exopeptidases"/>
    <property type="match status" value="1"/>
</dbReference>
<evidence type="ECO:0000256" key="6">
    <source>
        <dbReference type="ARBA" id="ARBA00022729"/>
    </source>
</evidence>
<dbReference type="KEGG" id="apln:112905095"/>
<evidence type="ECO:0000256" key="8">
    <source>
        <dbReference type="ARBA" id="ARBA00022833"/>
    </source>
</evidence>
<feature type="signal peptide" evidence="12">
    <location>
        <begin position="1"/>
        <end position="17"/>
    </location>
</feature>
<evidence type="ECO:0000256" key="9">
    <source>
        <dbReference type="ARBA" id="ARBA00023049"/>
    </source>
</evidence>
<comment type="similarity">
    <text evidence="2 11">Belongs to the peptidase M14 family.</text>
</comment>
<organism evidence="14 15">
    <name type="scientific">Agrilus planipennis</name>
    <name type="common">Emerald ash borer</name>
    <name type="synonym">Agrilus marcopoli</name>
    <dbReference type="NCBI Taxonomy" id="224129"/>
    <lineage>
        <taxon>Eukaryota</taxon>
        <taxon>Metazoa</taxon>
        <taxon>Ecdysozoa</taxon>
        <taxon>Arthropoda</taxon>
        <taxon>Hexapoda</taxon>
        <taxon>Insecta</taxon>
        <taxon>Pterygota</taxon>
        <taxon>Neoptera</taxon>
        <taxon>Endopterygota</taxon>
        <taxon>Coleoptera</taxon>
        <taxon>Polyphaga</taxon>
        <taxon>Elateriformia</taxon>
        <taxon>Buprestoidea</taxon>
        <taxon>Buprestidae</taxon>
        <taxon>Agrilinae</taxon>
        <taxon>Agrilus</taxon>
    </lineage>
</organism>
<feature type="chain" id="PRO_5028874235" evidence="12">
    <location>
        <begin position="18"/>
        <end position="412"/>
    </location>
</feature>
<sequence length="412" mass="47384">MSHLIFIVLLNILFTNGLKYNGYQIVHIEPTKEQTELIHQNCNFDYITPLRRNGGLTKVVVKSEERKIVYNFLSSNKIKFTVIVDDLENYFKKERLHQLSRLKTFDRGTISFRRYERHETINNYLKSLASKYPELVSLENIGQSFEGRDMIVIKISTGRGTKQKPVIFIDAGIHAREWIAPATALYVVNQLVENSTWNNFMIQNADWYILPSLNPDGYEYTHTNDRLWRKTRSLGSECTGTDANRNFDFYWGTTGASSAECSEIYKGRNAFSEVELQNFKNFSEANKDKIKLYLTLHSYGYFILYPWGYTSDLPQDVDELQHLGSTVSSKIRDYSGTRFTVGSSTNVLYPAAGGSDDWMKGVNGVDLSYTIELQGDYEGFELPAEKILPAVRESFVGIQAFHSYVDKKYARM</sequence>
<evidence type="ECO:0000313" key="15">
    <source>
        <dbReference type="RefSeq" id="XP_025832585.1"/>
    </source>
</evidence>
<dbReference type="InterPro" id="IPR003146">
    <property type="entry name" value="M14A_act_pep"/>
</dbReference>
<gene>
    <name evidence="15" type="primary">LOC112905095</name>
</gene>
<evidence type="ECO:0000256" key="4">
    <source>
        <dbReference type="ARBA" id="ARBA00022670"/>
    </source>
</evidence>
<dbReference type="GeneID" id="112905095"/>
<evidence type="ECO:0000256" key="11">
    <source>
        <dbReference type="PROSITE-ProRule" id="PRU01379"/>
    </source>
</evidence>
<reference evidence="15" key="1">
    <citation type="submission" date="2025-08" db="UniProtKB">
        <authorList>
            <consortium name="RefSeq"/>
        </authorList>
    </citation>
    <scope>IDENTIFICATION</scope>
    <source>
        <tissue evidence="15">Entire body</tissue>
    </source>
</reference>
<evidence type="ECO:0000256" key="5">
    <source>
        <dbReference type="ARBA" id="ARBA00022723"/>
    </source>
</evidence>
<dbReference type="GO" id="GO:0008270">
    <property type="term" value="F:zinc ion binding"/>
    <property type="evidence" value="ECO:0007669"/>
    <property type="project" value="InterPro"/>
</dbReference>
<evidence type="ECO:0000256" key="12">
    <source>
        <dbReference type="SAM" id="SignalP"/>
    </source>
</evidence>
<keyword evidence="6 12" id="KW-0732">Signal</keyword>
<name>A0A7F5R9F9_AGRPL</name>
<evidence type="ECO:0000256" key="7">
    <source>
        <dbReference type="ARBA" id="ARBA00022801"/>
    </source>
</evidence>
<dbReference type="SUPFAM" id="SSF54897">
    <property type="entry name" value="Protease propeptides/inhibitors"/>
    <property type="match status" value="1"/>
</dbReference>
<dbReference type="AlphaFoldDB" id="A0A7F5R9F9"/>
<proteinExistence type="inferred from homology"/>
<keyword evidence="8" id="KW-0862">Zinc</keyword>
<dbReference type="PROSITE" id="PS52035">
    <property type="entry name" value="PEPTIDASE_M14"/>
    <property type="match status" value="1"/>
</dbReference>
<dbReference type="Proteomes" id="UP000192223">
    <property type="component" value="Unplaced"/>
</dbReference>
<dbReference type="CDD" id="cd03860">
    <property type="entry name" value="M14_CP_A-B_like"/>
    <property type="match status" value="1"/>
</dbReference>